<keyword evidence="7" id="KW-1185">Reference proteome</keyword>
<keyword evidence="4" id="KW-0539">Nucleus</keyword>
<evidence type="ECO:0000256" key="5">
    <source>
        <dbReference type="SAM" id="MobiDB-lite"/>
    </source>
</evidence>
<reference evidence="7" key="1">
    <citation type="journal article" date="2017" name="Nat. Commun.">
        <title>The asparagus genome sheds light on the origin and evolution of a young Y chromosome.</title>
        <authorList>
            <person name="Harkess A."/>
            <person name="Zhou J."/>
            <person name="Xu C."/>
            <person name="Bowers J.E."/>
            <person name="Van der Hulst R."/>
            <person name="Ayyampalayam S."/>
            <person name="Mercati F."/>
            <person name="Riccardi P."/>
            <person name="McKain M.R."/>
            <person name="Kakrana A."/>
            <person name="Tang H."/>
            <person name="Ray J."/>
            <person name="Groenendijk J."/>
            <person name="Arikit S."/>
            <person name="Mathioni S.M."/>
            <person name="Nakano M."/>
            <person name="Shan H."/>
            <person name="Telgmann-Rauber A."/>
            <person name="Kanno A."/>
            <person name="Yue Z."/>
            <person name="Chen H."/>
            <person name="Li W."/>
            <person name="Chen Y."/>
            <person name="Xu X."/>
            <person name="Zhang Y."/>
            <person name="Luo S."/>
            <person name="Chen H."/>
            <person name="Gao J."/>
            <person name="Mao Z."/>
            <person name="Pires J.C."/>
            <person name="Luo M."/>
            <person name="Kudrna D."/>
            <person name="Wing R.A."/>
            <person name="Meyers B.C."/>
            <person name="Yi K."/>
            <person name="Kong H."/>
            <person name="Lavrijsen P."/>
            <person name="Sunseri F."/>
            <person name="Falavigna A."/>
            <person name="Ye Y."/>
            <person name="Leebens-Mack J.H."/>
            <person name="Chen G."/>
        </authorList>
    </citation>
    <scope>NUCLEOTIDE SEQUENCE [LARGE SCALE GENOMIC DNA]</scope>
    <source>
        <strain evidence="7">cv. DH0086</strain>
    </source>
</reference>
<dbReference type="PANTHER" id="PTHR13408:SF0">
    <property type="entry name" value="DNA-DIRECTED RNA POLYMERASE III SUBUNIT RPC4"/>
    <property type="match status" value="1"/>
</dbReference>
<dbReference type="Pfam" id="PF05132">
    <property type="entry name" value="RNA_pol_Rpc4"/>
    <property type="match status" value="1"/>
</dbReference>
<keyword evidence="3" id="KW-0804">Transcription</keyword>
<evidence type="ECO:0000256" key="1">
    <source>
        <dbReference type="ARBA" id="ARBA00004123"/>
    </source>
</evidence>
<name>A0A5P1FH91_ASPOF</name>
<evidence type="ECO:0008006" key="8">
    <source>
        <dbReference type="Google" id="ProtNLM"/>
    </source>
</evidence>
<comment type="subcellular location">
    <subcellularLocation>
        <location evidence="1">Nucleus</location>
    </subcellularLocation>
</comment>
<protein>
    <recommendedName>
        <fullName evidence="8">DNA-directed RNA polymerase III subunit RPC4</fullName>
    </recommendedName>
</protein>
<dbReference type="OMA" id="TPGLNCV"/>
<feature type="compositionally biased region" description="Polar residues" evidence="5">
    <location>
        <begin position="191"/>
        <end position="209"/>
    </location>
</feature>
<dbReference type="InterPro" id="IPR007811">
    <property type="entry name" value="RPC4"/>
</dbReference>
<evidence type="ECO:0000313" key="7">
    <source>
        <dbReference type="Proteomes" id="UP000243459"/>
    </source>
</evidence>
<accession>A0A5P1FH91</accession>
<evidence type="ECO:0000256" key="3">
    <source>
        <dbReference type="ARBA" id="ARBA00023163"/>
    </source>
</evidence>
<dbReference type="AlphaFoldDB" id="A0A5P1FH91"/>
<dbReference type="Proteomes" id="UP000243459">
    <property type="component" value="Chromosome 2"/>
</dbReference>
<dbReference type="GO" id="GO:0003677">
    <property type="term" value="F:DNA binding"/>
    <property type="evidence" value="ECO:0007669"/>
    <property type="project" value="InterPro"/>
</dbReference>
<feature type="compositionally biased region" description="Acidic residues" evidence="5">
    <location>
        <begin position="137"/>
        <end position="146"/>
    </location>
</feature>
<evidence type="ECO:0000313" key="6">
    <source>
        <dbReference type="EMBL" id="ONK77093.1"/>
    </source>
</evidence>
<evidence type="ECO:0000256" key="2">
    <source>
        <dbReference type="ARBA" id="ARBA00022478"/>
    </source>
</evidence>
<sequence>MRSELDDAPVSAPKLKFAPKVVPRKQTRKAAAKVETVETKSDLINKELLAKLNKAKTESSFARRPKVEKKSAPAQVAFGDGSSSLIRSFGYHRSAVSESGPDVSITPIKEYIEPWDYGHTYYPVTLPFRRPYSGDPEILDSEEFGEDSTNTDNVPPVPPAEELGLTEPSTGPQMFLFQFPAVLPFARPPTAATNSEGSNTKPNNASNKSDNSKEGCTVKDLQSGHIGKMMVYSNGKVKMKIGDTLFDVSSGENFVFAQDAAVINVEGKHCCFMGEVPKRVVVTPDIDHLLEALEDF</sequence>
<feature type="region of interest" description="Disordered" evidence="5">
    <location>
        <begin position="133"/>
        <end position="165"/>
    </location>
</feature>
<dbReference type="EMBL" id="CM007382">
    <property type="protein sequence ID" value="ONK77093.1"/>
    <property type="molecule type" value="Genomic_DNA"/>
</dbReference>
<organism evidence="6 7">
    <name type="scientific">Asparagus officinalis</name>
    <name type="common">Garden asparagus</name>
    <dbReference type="NCBI Taxonomy" id="4686"/>
    <lineage>
        <taxon>Eukaryota</taxon>
        <taxon>Viridiplantae</taxon>
        <taxon>Streptophyta</taxon>
        <taxon>Embryophyta</taxon>
        <taxon>Tracheophyta</taxon>
        <taxon>Spermatophyta</taxon>
        <taxon>Magnoliopsida</taxon>
        <taxon>Liliopsida</taxon>
        <taxon>Asparagales</taxon>
        <taxon>Asparagaceae</taxon>
        <taxon>Asparagoideae</taxon>
        <taxon>Asparagus</taxon>
    </lineage>
</organism>
<dbReference type="Gramene" id="ONK77093">
    <property type="protein sequence ID" value="ONK77093"/>
    <property type="gene ID" value="A4U43_C02F3030"/>
</dbReference>
<proteinExistence type="predicted"/>
<dbReference type="GO" id="GO:0005666">
    <property type="term" value="C:RNA polymerase III complex"/>
    <property type="evidence" value="ECO:0007669"/>
    <property type="project" value="InterPro"/>
</dbReference>
<keyword evidence="2" id="KW-0240">DNA-directed RNA polymerase</keyword>
<feature type="region of interest" description="Disordered" evidence="5">
    <location>
        <begin position="188"/>
        <end position="218"/>
    </location>
</feature>
<evidence type="ECO:0000256" key="4">
    <source>
        <dbReference type="ARBA" id="ARBA00023242"/>
    </source>
</evidence>
<dbReference type="OrthoDB" id="747670at2759"/>
<dbReference type="PANTHER" id="PTHR13408">
    <property type="entry name" value="DNA-DIRECTED RNA POLYMERASE III"/>
    <property type="match status" value="1"/>
</dbReference>
<gene>
    <name evidence="6" type="ORF">A4U43_C02F3030</name>
</gene>
<dbReference type="GO" id="GO:0042797">
    <property type="term" value="P:tRNA transcription by RNA polymerase III"/>
    <property type="evidence" value="ECO:0007669"/>
    <property type="project" value="TreeGrafter"/>
</dbReference>